<dbReference type="PANTHER" id="PTHR37754">
    <property type="entry name" value="CALCIUM ION-BINDING PROTEIN"/>
    <property type="match status" value="1"/>
</dbReference>
<dbReference type="PANTHER" id="PTHR37754:SF1">
    <property type="entry name" value="CALCIUM ION-BINDING PROTEIN"/>
    <property type="match status" value="1"/>
</dbReference>
<evidence type="ECO:0000256" key="1">
    <source>
        <dbReference type="SAM" id="Phobius"/>
    </source>
</evidence>
<keyword evidence="3" id="KW-1185">Reference proteome</keyword>
<accession>A0ABQ8B6Z3</accession>
<dbReference type="CDD" id="cd10910">
    <property type="entry name" value="PIN_limkain_b1_N_like"/>
    <property type="match status" value="1"/>
</dbReference>
<keyword evidence="1" id="KW-1133">Transmembrane helix</keyword>
<keyword evidence="1" id="KW-0472">Membrane</keyword>
<organism evidence="2 3">
    <name type="scientific">Brassica napus</name>
    <name type="common">Rape</name>
    <dbReference type="NCBI Taxonomy" id="3708"/>
    <lineage>
        <taxon>Eukaryota</taxon>
        <taxon>Viridiplantae</taxon>
        <taxon>Streptophyta</taxon>
        <taxon>Embryophyta</taxon>
        <taxon>Tracheophyta</taxon>
        <taxon>Spermatophyta</taxon>
        <taxon>Magnoliopsida</taxon>
        <taxon>eudicotyledons</taxon>
        <taxon>Gunneridae</taxon>
        <taxon>Pentapetalae</taxon>
        <taxon>rosids</taxon>
        <taxon>malvids</taxon>
        <taxon>Brassicales</taxon>
        <taxon>Brassicaceae</taxon>
        <taxon>Brassiceae</taxon>
        <taxon>Brassica</taxon>
    </lineage>
</organism>
<feature type="transmembrane region" description="Helical" evidence="1">
    <location>
        <begin position="475"/>
        <end position="493"/>
    </location>
</feature>
<gene>
    <name evidence="2" type="ORF">HID58_040069</name>
</gene>
<evidence type="ECO:0000313" key="2">
    <source>
        <dbReference type="EMBL" id="KAH0900566.1"/>
    </source>
</evidence>
<keyword evidence="1" id="KW-0812">Transmembrane</keyword>
<name>A0ABQ8B6Z3_BRANA</name>
<proteinExistence type="predicted"/>
<sequence length="502" mass="56544">MGGSMGFLGKGVPPTQMMNMVMGSLYKQFTKKAINNFDDFHVAVLDIFNNFNSALPGRHFDLPTPDEIKARIDLFNSPRKIACFLGWKEAKDEEEKKKVFTEFIAKKVKPSKLDDVTMITGIASPPAAMAAKRAGENVPQLKFIKLIPDVIFVPTVTILAIVSAKLSRRMMSALNRTLSSSMSLKLNTPTPFPIFAFPNSKPSEIRFSNRYRWGQRKVERSLSHSLPLLDHQSCTRRRDQIRCCGGGGDHHHHVLETTVWWDLNTCPVPAGVDPRCVRACIESALEKQIGRRSAHIYAFGNLDYISSDLLQNISSSGIILSHAPFGVHDLVEFLDDELNKPHLDSLLLLHIQNLRGFAQDFDKVFAKGFVWETLLTDHFREKPLCICNICDDVYQACDEFITHLKSEEHRNEACFTRWKEAKDKEEKVFTEFIAKKVKPGKLDDVTMITGIASPPAAMAAKRAGENGPQLKFIKLIPDVIFVPMITILAIVSAKLSRRMYLK</sequence>
<dbReference type="EMBL" id="JAGKQM010000011">
    <property type="protein sequence ID" value="KAH0900566.1"/>
    <property type="molecule type" value="Genomic_DNA"/>
</dbReference>
<dbReference type="Proteomes" id="UP000824890">
    <property type="component" value="Unassembled WGS sequence"/>
</dbReference>
<evidence type="ECO:0008006" key="4">
    <source>
        <dbReference type="Google" id="ProtNLM"/>
    </source>
</evidence>
<comment type="caution">
    <text evidence="2">The sequence shown here is derived from an EMBL/GenBank/DDBJ whole genome shotgun (WGS) entry which is preliminary data.</text>
</comment>
<protein>
    <recommendedName>
        <fullName evidence="4">NYN domain-containing protein</fullName>
    </recommendedName>
</protein>
<reference evidence="2 3" key="1">
    <citation type="submission" date="2021-05" db="EMBL/GenBank/DDBJ databases">
        <title>Genome Assembly of Synthetic Allotetraploid Brassica napus Reveals Homoeologous Exchanges between Subgenomes.</title>
        <authorList>
            <person name="Davis J.T."/>
        </authorList>
    </citation>
    <scope>NUCLEOTIDE SEQUENCE [LARGE SCALE GENOMIC DNA]</scope>
    <source>
        <strain evidence="3">cv. Da-Ae</strain>
        <tissue evidence="2">Seedling</tissue>
    </source>
</reference>
<evidence type="ECO:0000313" key="3">
    <source>
        <dbReference type="Proteomes" id="UP000824890"/>
    </source>
</evidence>